<accession>A0ACB7TI91</accession>
<organism evidence="1 2">
    <name type="scientific">Hyalomma asiaticum</name>
    <name type="common">Tick</name>
    <dbReference type="NCBI Taxonomy" id="266040"/>
    <lineage>
        <taxon>Eukaryota</taxon>
        <taxon>Metazoa</taxon>
        <taxon>Ecdysozoa</taxon>
        <taxon>Arthropoda</taxon>
        <taxon>Chelicerata</taxon>
        <taxon>Arachnida</taxon>
        <taxon>Acari</taxon>
        <taxon>Parasitiformes</taxon>
        <taxon>Ixodida</taxon>
        <taxon>Ixodoidea</taxon>
        <taxon>Ixodidae</taxon>
        <taxon>Hyalomminae</taxon>
        <taxon>Hyalomma</taxon>
    </lineage>
</organism>
<evidence type="ECO:0000313" key="1">
    <source>
        <dbReference type="EMBL" id="KAH6946891.1"/>
    </source>
</evidence>
<keyword evidence="2" id="KW-1185">Reference proteome</keyword>
<sequence length="135" mass="15263">MTDCWDDLPPTTTVAVVPTEQLETKLFGRWSSSDVQVSDIGLTDYIAVKEKHAKYLPHSSGRYASKRFRKAQCPIVERLTNSMMMHGRNNGKKLLAVKIVKHSFEIIHLLTGEGSSNSYAIKKKDELERVAKSNR</sequence>
<evidence type="ECO:0000313" key="2">
    <source>
        <dbReference type="Proteomes" id="UP000821845"/>
    </source>
</evidence>
<gene>
    <name evidence="1" type="ORF">HPB50_015960</name>
</gene>
<proteinExistence type="predicted"/>
<dbReference type="EMBL" id="CM023481">
    <property type="protein sequence ID" value="KAH6946891.1"/>
    <property type="molecule type" value="Genomic_DNA"/>
</dbReference>
<protein>
    <submittedName>
        <fullName evidence="1">Uncharacterized protein</fullName>
    </submittedName>
</protein>
<name>A0ACB7TI91_HYAAI</name>
<dbReference type="Proteomes" id="UP000821845">
    <property type="component" value="Chromosome 1"/>
</dbReference>
<reference evidence="1" key="1">
    <citation type="submission" date="2020-05" db="EMBL/GenBank/DDBJ databases">
        <title>Large-scale comparative analyses of tick genomes elucidate their genetic diversity and vector capacities.</title>
        <authorList>
            <person name="Jia N."/>
            <person name="Wang J."/>
            <person name="Shi W."/>
            <person name="Du L."/>
            <person name="Sun Y."/>
            <person name="Zhan W."/>
            <person name="Jiang J."/>
            <person name="Wang Q."/>
            <person name="Zhang B."/>
            <person name="Ji P."/>
            <person name="Sakyi L.B."/>
            <person name="Cui X."/>
            <person name="Yuan T."/>
            <person name="Jiang B."/>
            <person name="Yang W."/>
            <person name="Lam T.T.-Y."/>
            <person name="Chang Q."/>
            <person name="Ding S."/>
            <person name="Wang X."/>
            <person name="Zhu J."/>
            <person name="Ruan X."/>
            <person name="Zhao L."/>
            <person name="Wei J."/>
            <person name="Que T."/>
            <person name="Du C."/>
            <person name="Cheng J."/>
            <person name="Dai P."/>
            <person name="Han X."/>
            <person name="Huang E."/>
            <person name="Gao Y."/>
            <person name="Liu J."/>
            <person name="Shao H."/>
            <person name="Ye R."/>
            <person name="Li L."/>
            <person name="Wei W."/>
            <person name="Wang X."/>
            <person name="Wang C."/>
            <person name="Yang T."/>
            <person name="Huo Q."/>
            <person name="Li W."/>
            <person name="Guo W."/>
            <person name="Chen H."/>
            <person name="Zhou L."/>
            <person name="Ni X."/>
            <person name="Tian J."/>
            <person name="Zhou Y."/>
            <person name="Sheng Y."/>
            <person name="Liu T."/>
            <person name="Pan Y."/>
            <person name="Xia L."/>
            <person name="Li J."/>
            <person name="Zhao F."/>
            <person name="Cao W."/>
        </authorList>
    </citation>
    <scope>NUCLEOTIDE SEQUENCE</scope>
    <source>
        <strain evidence="1">Hyas-2018</strain>
    </source>
</reference>
<comment type="caution">
    <text evidence="1">The sequence shown here is derived from an EMBL/GenBank/DDBJ whole genome shotgun (WGS) entry which is preliminary data.</text>
</comment>